<feature type="domain" description="Molybdenum cofactor biosynthesis protein A-like twitch" evidence="2">
    <location>
        <begin position="8"/>
        <end position="128"/>
    </location>
</feature>
<sequence>MLTPAMVNMRFIELLPMGPAASQPNPLFYSAGEVLRKLRALRLEPAGRPGPGPAEVWRLGRGTVGIISSLTNPPCPSCNRLRLTSEGKLRPCLTDSTEIDLRPALAAPRPEAAIAEALREAVAAKPVQGAHLTGQWTGGPAMCRVGG</sequence>
<dbReference type="EMBL" id="BARV01035217">
    <property type="protein sequence ID" value="GAI55068.1"/>
    <property type="molecule type" value="Genomic_DNA"/>
</dbReference>
<protein>
    <recommendedName>
        <fullName evidence="2">Molybdenum cofactor biosynthesis protein A-like twitch domain-containing protein</fullName>
    </recommendedName>
</protein>
<dbReference type="Pfam" id="PF06463">
    <property type="entry name" value="Mob_synth_C"/>
    <property type="match status" value="1"/>
</dbReference>
<reference evidence="3" key="1">
    <citation type="journal article" date="2014" name="Front. Microbiol.">
        <title>High frequency of phylogenetically diverse reductive dehalogenase-homologous genes in deep subseafloor sedimentary metagenomes.</title>
        <authorList>
            <person name="Kawai M."/>
            <person name="Futagami T."/>
            <person name="Toyoda A."/>
            <person name="Takaki Y."/>
            <person name="Nishi S."/>
            <person name="Hori S."/>
            <person name="Arai W."/>
            <person name="Tsubouchi T."/>
            <person name="Morono Y."/>
            <person name="Uchiyama I."/>
            <person name="Ito T."/>
            <person name="Fujiyama A."/>
            <person name="Inagaki F."/>
            <person name="Takami H."/>
        </authorList>
    </citation>
    <scope>NUCLEOTIDE SEQUENCE</scope>
    <source>
        <strain evidence="3">Expedition CK06-06</strain>
    </source>
</reference>
<dbReference type="PANTHER" id="PTHR22960">
    <property type="entry name" value="MOLYBDOPTERIN COFACTOR SYNTHESIS PROTEIN A"/>
    <property type="match status" value="1"/>
</dbReference>
<dbReference type="InterPro" id="IPR010505">
    <property type="entry name" value="MoaA_twitch"/>
</dbReference>
<dbReference type="GO" id="GO:0006777">
    <property type="term" value="P:Mo-molybdopterin cofactor biosynthetic process"/>
    <property type="evidence" value="ECO:0007669"/>
    <property type="project" value="UniProtKB-KW"/>
</dbReference>
<dbReference type="InterPro" id="IPR058240">
    <property type="entry name" value="rSAM_sf"/>
</dbReference>
<comment type="caution">
    <text evidence="3">The sequence shown here is derived from an EMBL/GenBank/DDBJ whole genome shotgun (WGS) entry which is preliminary data.</text>
</comment>
<name>X1PGU4_9ZZZZ</name>
<proteinExistence type="predicted"/>
<dbReference type="InterPro" id="IPR013785">
    <property type="entry name" value="Aldolase_TIM"/>
</dbReference>
<dbReference type="PANTHER" id="PTHR22960:SF0">
    <property type="entry name" value="MOLYBDENUM COFACTOR BIOSYNTHESIS PROTEIN 1"/>
    <property type="match status" value="1"/>
</dbReference>
<dbReference type="AlphaFoldDB" id="X1PGU4"/>
<dbReference type="InterPro" id="IPR050105">
    <property type="entry name" value="MoCo_biosynth_MoaA/MoaC"/>
</dbReference>
<dbReference type="GO" id="GO:0061799">
    <property type="term" value="F:cyclic pyranopterin monophosphate synthase activity"/>
    <property type="evidence" value="ECO:0007669"/>
    <property type="project" value="TreeGrafter"/>
</dbReference>
<keyword evidence="1" id="KW-0501">Molybdenum cofactor biosynthesis</keyword>
<organism evidence="3">
    <name type="scientific">marine sediment metagenome</name>
    <dbReference type="NCBI Taxonomy" id="412755"/>
    <lineage>
        <taxon>unclassified sequences</taxon>
        <taxon>metagenomes</taxon>
        <taxon>ecological metagenomes</taxon>
    </lineage>
</organism>
<dbReference type="SUPFAM" id="SSF102114">
    <property type="entry name" value="Radical SAM enzymes"/>
    <property type="match status" value="1"/>
</dbReference>
<evidence type="ECO:0000313" key="3">
    <source>
        <dbReference type="EMBL" id="GAI55068.1"/>
    </source>
</evidence>
<accession>X1PGU4</accession>
<evidence type="ECO:0000256" key="1">
    <source>
        <dbReference type="ARBA" id="ARBA00023150"/>
    </source>
</evidence>
<dbReference type="GO" id="GO:0051539">
    <property type="term" value="F:4 iron, 4 sulfur cluster binding"/>
    <property type="evidence" value="ECO:0007669"/>
    <property type="project" value="UniProtKB-KW"/>
</dbReference>
<evidence type="ECO:0000259" key="2">
    <source>
        <dbReference type="Pfam" id="PF06463"/>
    </source>
</evidence>
<dbReference type="GO" id="GO:0061798">
    <property type="term" value="F:GTP 3',8'-cyclase activity"/>
    <property type="evidence" value="ECO:0007669"/>
    <property type="project" value="TreeGrafter"/>
</dbReference>
<dbReference type="CDD" id="cd21117">
    <property type="entry name" value="Twitch_MoaA"/>
    <property type="match status" value="1"/>
</dbReference>
<gene>
    <name evidence="3" type="ORF">S06H3_54994</name>
</gene>
<dbReference type="Gene3D" id="3.20.20.70">
    <property type="entry name" value="Aldolase class I"/>
    <property type="match status" value="1"/>
</dbReference>